<protein>
    <submittedName>
        <fullName evidence="1">Uncharacterized protein</fullName>
    </submittedName>
</protein>
<dbReference type="Proteomes" id="UP001497482">
    <property type="component" value="Chromosome 17"/>
</dbReference>
<sequence>MPKIAGEQSWCWWWGEERQTGAGGGLPRGCALRPWSSTRGRMLWFIQPRSGGSVDKPVEQYPSQRRETSLLTPLGVCNSPLLVYRGYTNGFE</sequence>
<organism evidence="1 2">
    <name type="scientific">Knipowitschia caucasica</name>
    <name type="common">Caucasian dwarf goby</name>
    <name type="synonym">Pomatoschistus caucasicus</name>
    <dbReference type="NCBI Taxonomy" id="637954"/>
    <lineage>
        <taxon>Eukaryota</taxon>
        <taxon>Metazoa</taxon>
        <taxon>Chordata</taxon>
        <taxon>Craniata</taxon>
        <taxon>Vertebrata</taxon>
        <taxon>Euteleostomi</taxon>
        <taxon>Actinopterygii</taxon>
        <taxon>Neopterygii</taxon>
        <taxon>Teleostei</taxon>
        <taxon>Neoteleostei</taxon>
        <taxon>Acanthomorphata</taxon>
        <taxon>Gobiaria</taxon>
        <taxon>Gobiiformes</taxon>
        <taxon>Gobioidei</taxon>
        <taxon>Gobiidae</taxon>
        <taxon>Gobiinae</taxon>
        <taxon>Knipowitschia</taxon>
    </lineage>
</organism>
<dbReference type="EMBL" id="OZ035839">
    <property type="protein sequence ID" value="CAL1586442.1"/>
    <property type="molecule type" value="Genomic_DNA"/>
</dbReference>
<name>A0AAV2K946_KNICA</name>
<gene>
    <name evidence="1" type="ORF">KC01_LOCUS16500</name>
</gene>
<keyword evidence="2" id="KW-1185">Reference proteome</keyword>
<evidence type="ECO:0000313" key="1">
    <source>
        <dbReference type="EMBL" id="CAL1586442.1"/>
    </source>
</evidence>
<accession>A0AAV2K946</accession>
<evidence type="ECO:0000313" key="2">
    <source>
        <dbReference type="Proteomes" id="UP001497482"/>
    </source>
</evidence>
<dbReference type="AlphaFoldDB" id="A0AAV2K946"/>
<reference evidence="1 2" key="1">
    <citation type="submission" date="2024-04" db="EMBL/GenBank/DDBJ databases">
        <authorList>
            <person name="Waldvogel A.-M."/>
            <person name="Schoenle A."/>
        </authorList>
    </citation>
    <scope>NUCLEOTIDE SEQUENCE [LARGE SCALE GENOMIC DNA]</scope>
</reference>
<proteinExistence type="predicted"/>